<dbReference type="HOGENOM" id="CLU_1704774_0_0_1"/>
<evidence type="ECO:0000256" key="1">
    <source>
        <dbReference type="SAM" id="SignalP"/>
    </source>
</evidence>
<dbReference type="GeneID" id="26261656"/>
<dbReference type="InParanoid" id="A0A0B2UKS1"/>
<comment type="caution">
    <text evidence="2">The sequence shown here is derived from an EMBL/GenBank/DDBJ whole genome shotgun (WGS) entry which is preliminary data.</text>
</comment>
<evidence type="ECO:0000313" key="2">
    <source>
        <dbReference type="EMBL" id="KHN69600.1"/>
    </source>
</evidence>
<evidence type="ECO:0000313" key="3">
    <source>
        <dbReference type="Proteomes" id="UP000031056"/>
    </source>
</evidence>
<proteinExistence type="predicted"/>
<dbReference type="Proteomes" id="UP000031056">
    <property type="component" value="Unassembled WGS sequence"/>
</dbReference>
<name>A0A0B2UKS1_9MICR</name>
<dbReference type="RefSeq" id="XP_014563642.1">
    <property type="nucleotide sequence ID" value="XM_014708156.1"/>
</dbReference>
<feature type="signal peptide" evidence="1">
    <location>
        <begin position="1"/>
        <end position="24"/>
    </location>
</feature>
<dbReference type="AlphaFoldDB" id="A0A0B2UKS1"/>
<accession>A0A0B2UKS1</accession>
<protein>
    <submittedName>
        <fullName evidence="2">Uncharacterized protein</fullName>
    </submittedName>
</protein>
<dbReference type="EMBL" id="JOKQ01000005">
    <property type="protein sequence ID" value="KHN69600.1"/>
    <property type="molecule type" value="Genomic_DNA"/>
</dbReference>
<organism evidence="2 3">
    <name type="scientific">Ordospora colligata OC4</name>
    <dbReference type="NCBI Taxonomy" id="1354746"/>
    <lineage>
        <taxon>Eukaryota</taxon>
        <taxon>Fungi</taxon>
        <taxon>Fungi incertae sedis</taxon>
        <taxon>Microsporidia</taxon>
        <taxon>Ordosporidae</taxon>
        <taxon>Ordospora</taxon>
    </lineage>
</organism>
<reference evidence="2 3" key="1">
    <citation type="journal article" date="2014" name="MBio">
        <title>The Ordospora colligata genome; evolution of extreme reduction in microsporidia and host-to-parasite horizontal gene transfer.</title>
        <authorList>
            <person name="Pombert J.-F."/>
            <person name="Haag K.L."/>
            <person name="Beidas S."/>
            <person name="Ebert D."/>
            <person name="Keeling P.J."/>
        </authorList>
    </citation>
    <scope>NUCLEOTIDE SEQUENCE [LARGE SCALE GENOMIC DNA]</scope>
    <source>
        <strain evidence="2 3">OC4</strain>
    </source>
</reference>
<dbReference type="VEuPathDB" id="MicrosporidiaDB:M896_050030"/>
<gene>
    <name evidence="2" type="ORF">M896_050030</name>
</gene>
<keyword evidence="3" id="KW-1185">Reference proteome</keyword>
<keyword evidence="1" id="KW-0732">Signal</keyword>
<sequence>METMQNLLNMKVFIILLLCYKTIASQVVIEKECEGTVDDSLFICNPVQKDSTLQVCQEDEQVVKDNKIVENDENKVDQIHTQDEIEEINSKQIISCKRTKSKIISFISEKFKAFRNYTSSFFKRRPNSSKADATVDIEQPLQTCEAIESLESQE</sequence>
<feature type="chain" id="PRO_5002079042" evidence="1">
    <location>
        <begin position="25"/>
        <end position="154"/>
    </location>
</feature>